<gene>
    <name evidence="2" type="ORF">BOKJ2_LOCUS12137</name>
</gene>
<keyword evidence="3" id="KW-1185">Reference proteome</keyword>
<evidence type="ECO:0000259" key="1">
    <source>
        <dbReference type="Pfam" id="PF00182"/>
    </source>
</evidence>
<dbReference type="Pfam" id="PF00182">
    <property type="entry name" value="Glyco_hydro_19"/>
    <property type="match status" value="1"/>
</dbReference>
<dbReference type="AlphaFoldDB" id="A0A811LHW8"/>
<dbReference type="PANTHER" id="PTHR47836">
    <property type="entry name" value="PROTEIN CBG09520-RELATED"/>
    <property type="match status" value="1"/>
</dbReference>
<dbReference type="GO" id="GO:0004568">
    <property type="term" value="F:chitinase activity"/>
    <property type="evidence" value="ECO:0007669"/>
    <property type="project" value="InterPro"/>
</dbReference>
<dbReference type="OrthoDB" id="5985073at2759"/>
<dbReference type="InterPro" id="IPR023346">
    <property type="entry name" value="Lysozyme-like_dom_sf"/>
</dbReference>
<feature type="domain" description="Glycoside hydrolase family 19 catalytic" evidence="1">
    <location>
        <begin position="1"/>
        <end position="79"/>
    </location>
</feature>
<dbReference type="Proteomes" id="UP000614601">
    <property type="component" value="Unassembled WGS sequence"/>
</dbReference>
<proteinExistence type="predicted"/>
<dbReference type="Proteomes" id="UP000783686">
    <property type="component" value="Unassembled WGS sequence"/>
</dbReference>
<dbReference type="GO" id="GO:0006032">
    <property type="term" value="P:chitin catabolic process"/>
    <property type="evidence" value="ECO:0007669"/>
    <property type="project" value="InterPro"/>
</dbReference>
<organism evidence="2 3">
    <name type="scientific">Bursaphelenchus okinawaensis</name>
    <dbReference type="NCBI Taxonomy" id="465554"/>
    <lineage>
        <taxon>Eukaryota</taxon>
        <taxon>Metazoa</taxon>
        <taxon>Ecdysozoa</taxon>
        <taxon>Nematoda</taxon>
        <taxon>Chromadorea</taxon>
        <taxon>Rhabditida</taxon>
        <taxon>Tylenchina</taxon>
        <taxon>Tylenchomorpha</taxon>
        <taxon>Aphelenchoidea</taxon>
        <taxon>Aphelenchoididae</taxon>
        <taxon>Bursaphelenchus</taxon>
    </lineage>
</organism>
<protein>
    <recommendedName>
        <fullName evidence="1">Glycoside hydrolase family 19 catalytic domain-containing protein</fullName>
    </recommendedName>
</protein>
<dbReference type="EMBL" id="CAJFCW020000005">
    <property type="protein sequence ID" value="CAG9122358.1"/>
    <property type="molecule type" value="Genomic_DNA"/>
</dbReference>
<dbReference type="PANTHER" id="PTHR47836:SF2">
    <property type="entry name" value="GLYCOSIDE HYDROLASE FAMILY 19 CATALYTIC DOMAIN-CONTAINING PROTEIN"/>
    <property type="match status" value="1"/>
</dbReference>
<reference evidence="2" key="1">
    <citation type="submission" date="2020-09" db="EMBL/GenBank/DDBJ databases">
        <authorList>
            <person name="Kikuchi T."/>
        </authorList>
    </citation>
    <scope>NUCLEOTIDE SEQUENCE</scope>
    <source>
        <strain evidence="2">SH1</strain>
    </source>
</reference>
<comment type="caution">
    <text evidence="2">The sequence shown here is derived from an EMBL/GenBank/DDBJ whole genome shotgun (WGS) entry which is preliminary data.</text>
</comment>
<name>A0A811LHW8_9BILA</name>
<evidence type="ECO:0000313" key="2">
    <source>
        <dbReference type="EMBL" id="CAD5226567.1"/>
    </source>
</evidence>
<dbReference type="InterPro" id="IPR000726">
    <property type="entry name" value="Glyco_hydro_19_cat"/>
</dbReference>
<evidence type="ECO:0000313" key="3">
    <source>
        <dbReference type="Proteomes" id="UP000614601"/>
    </source>
</evidence>
<dbReference type="SUPFAM" id="SSF53955">
    <property type="entry name" value="Lysozyme-like"/>
    <property type="match status" value="1"/>
</dbReference>
<dbReference type="EMBL" id="CAJFDH010000005">
    <property type="protein sequence ID" value="CAD5226567.1"/>
    <property type="molecule type" value="Genomic_DNA"/>
</dbReference>
<sequence>MSPQPPKPAMHDIVIGNWNAGDRNRALGYSGALFGPTSLIINNECNGEDNATPGGPGENRRIKAFKWFCKYFNVQPGANTTLSCKYMPQKFSEMKHNVSYQPDWSSTWKDNGPCVCAPASYGGLIPYYDPQFYTKQFSDLNEELKGICQKALYEHPEAFSITNSTAPCLNIDP</sequence>
<accession>A0A811LHW8</accession>
<dbReference type="GO" id="GO:0016998">
    <property type="term" value="P:cell wall macromolecule catabolic process"/>
    <property type="evidence" value="ECO:0007669"/>
    <property type="project" value="InterPro"/>
</dbReference>
<dbReference type="Gene3D" id="1.10.530.10">
    <property type="match status" value="1"/>
</dbReference>